<evidence type="ECO:0000313" key="1">
    <source>
        <dbReference type="EMBL" id="XBH01527.1"/>
    </source>
</evidence>
<dbReference type="EMBL" id="CP155447">
    <property type="protein sequence ID" value="XBH01527.1"/>
    <property type="molecule type" value="Genomic_DNA"/>
</dbReference>
<dbReference type="AlphaFoldDB" id="A0AAU7C8P6"/>
<protein>
    <submittedName>
        <fullName evidence="1">ATP-binding protein</fullName>
    </submittedName>
</protein>
<proteinExistence type="predicted"/>
<name>A0AAU7C8P6_9BACT</name>
<sequence length="661" mass="76285">MPFGIDLPGRVNNIRLTKSDCLHPLFEAVVNSIQEIGEVNRKSKAKITGRITVRIDRSNLQKIIEENGLPVNSRPIQGFTVEDDGIGFTEENFRSFQRSDTTRKVKKGGKGVGRFLWLKAFNMVHIESVFSEKGAWFRRSFDFACTDDGIENHKLEPTGIKTRNTVIKLDGLKTPYRDVCPKTSRAISKQIIEHCMPFFVIGACPQIVVHDPDDGSEIDLGEMFDSDIKISETSKAFGINGRLFRITHLLTRSSEEAEHRLHFCAHQRSVKSEALKPRIPNLHKGLLASEQMGPIYYTGLVIGDYLDERVSTERTRFDITDDIFSTSPDVVQWKELTQNCVGLVKEFLSPYLAPIQKKKMEQIEALVRERSPQYRTLLKHRPAVLEDIPPDLDDDQLDLKLYEQYIYYESQLRTQATSLLEENEQGYEEVRKHFGMFIEEWNEQGISKLAQYVVHRKATLEIFTRRLKLRGQKHYALEDAIHKLIFPMRKTSDEIPYDSMNLWLIDERLAYHSYLASDKRLDQLENCSIEGEDRPDLLIFNSPFAFSDDDDNEEYNSIVIIEFKRPMRNDYKPTPDEEGNEDAKKNPISQVQRYIDKIRNGKAIDREGRHINVCANVRFYVYIVCDITPSLRQIAVEATCLKRRTSEVSLSISLTIMPMSK</sequence>
<dbReference type="SUPFAM" id="SSF55874">
    <property type="entry name" value="ATPase domain of HSP90 chaperone/DNA topoisomerase II/histidine kinase"/>
    <property type="match status" value="1"/>
</dbReference>
<dbReference type="GO" id="GO:0005524">
    <property type="term" value="F:ATP binding"/>
    <property type="evidence" value="ECO:0007669"/>
    <property type="project" value="UniProtKB-KW"/>
</dbReference>
<keyword evidence="1" id="KW-0067">ATP-binding</keyword>
<reference evidence="1" key="1">
    <citation type="submission" date="2024-05" db="EMBL/GenBank/DDBJ databases">
        <title>Planctomycetes of the genus Singulisphaera possess chitinolytic capabilities.</title>
        <authorList>
            <person name="Ivanova A."/>
        </authorList>
    </citation>
    <scope>NUCLEOTIDE SEQUENCE</scope>
    <source>
        <strain evidence="1">Ch08T</strain>
    </source>
</reference>
<gene>
    <name evidence="1" type="ORF">V5E97_24620</name>
</gene>
<organism evidence="1">
    <name type="scientific">Singulisphaera sp. Ch08</name>
    <dbReference type="NCBI Taxonomy" id="3120278"/>
    <lineage>
        <taxon>Bacteria</taxon>
        <taxon>Pseudomonadati</taxon>
        <taxon>Planctomycetota</taxon>
        <taxon>Planctomycetia</taxon>
        <taxon>Isosphaerales</taxon>
        <taxon>Isosphaeraceae</taxon>
        <taxon>Singulisphaera</taxon>
    </lineage>
</organism>
<dbReference type="RefSeq" id="WP_406694266.1">
    <property type="nucleotide sequence ID" value="NZ_CP155447.1"/>
</dbReference>
<keyword evidence="1" id="KW-0547">Nucleotide-binding</keyword>
<accession>A0AAU7C8P6</accession>
<dbReference type="InterPro" id="IPR036890">
    <property type="entry name" value="HATPase_C_sf"/>
</dbReference>